<dbReference type="OMA" id="LFFGFWR"/>
<dbReference type="PANTHER" id="PTHR20961">
    <property type="entry name" value="GLYCOSYLTRANSFERASE"/>
    <property type="match status" value="1"/>
</dbReference>
<feature type="chain" id="PRO_5009890613" description="Glycosyltransferase 61 catalytic domain-containing protein" evidence="8">
    <location>
        <begin position="28"/>
        <end position="486"/>
    </location>
</feature>
<evidence type="ECO:0000256" key="7">
    <source>
        <dbReference type="ARBA" id="ARBA00023180"/>
    </source>
</evidence>
<comment type="subcellular location">
    <subcellularLocation>
        <location evidence="1">Membrane</location>
        <topology evidence="1">Single-pass membrane protein</topology>
    </subcellularLocation>
</comment>
<protein>
    <recommendedName>
        <fullName evidence="9">Glycosyltransferase 61 catalytic domain-containing protein</fullName>
    </recommendedName>
</protein>
<keyword evidence="7" id="KW-0325">Glycoprotein</keyword>
<dbReference type="InterPro" id="IPR007657">
    <property type="entry name" value="Glycosyltransferase_61"/>
</dbReference>
<accession>A0A1M2VFS3</accession>
<evidence type="ECO:0000256" key="6">
    <source>
        <dbReference type="ARBA" id="ARBA00023136"/>
    </source>
</evidence>
<dbReference type="OrthoDB" id="529273at2759"/>
<evidence type="ECO:0000256" key="3">
    <source>
        <dbReference type="ARBA" id="ARBA00022679"/>
    </source>
</evidence>
<evidence type="ECO:0000256" key="4">
    <source>
        <dbReference type="ARBA" id="ARBA00022692"/>
    </source>
</evidence>
<keyword evidence="3" id="KW-0808">Transferase</keyword>
<gene>
    <name evidence="10" type="ORF">TRAPUB_2729</name>
</gene>
<reference evidence="10 11" key="1">
    <citation type="submission" date="2016-10" db="EMBL/GenBank/DDBJ databases">
        <title>Genome sequence of the basidiomycete white-rot fungus Trametes pubescens.</title>
        <authorList>
            <person name="Makela M.R."/>
            <person name="Granchi Z."/>
            <person name="Peng M."/>
            <person name="De Vries R.P."/>
            <person name="Grigoriev I."/>
            <person name="Riley R."/>
            <person name="Hilden K."/>
        </authorList>
    </citation>
    <scope>NUCLEOTIDE SEQUENCE [LARGE SCALE GENOMIC DNA]</scope>
    <source>
        <strain evidence="10 11">FBCC735</strain>
    </source>
</reference>
<proteinExistence type="predicted"/>
<keyword evidence="5" id="KW-1133">Transmembrane helix</keyword>
<comment type="caution">
    <text evidence="10">The sequence shown here is derived from an EMBL/GenBank/DDBJ whole genome shotgun (WGS) entry which is preliminary data.</text>
</comment>
<sequence>MPPFHPTARELCLLSALLIGLLYFSATFPRHSGSVGDYIRTTPHVVEDVLDVQPLTLETQYTLQALNPSFHWGAGQVPETKIVAHVPGWTIFDRLYVLNGTIYLVSDSPQDVPERKFMISSAAFIENGPEAEARRLPSDKDMRVISTEEAHRIFGTEAERLDGVSWLANDPKQFITHYYHWSAELFFGFWRTYSSLDPTIPTSGETSLPSPRRFIFSHLDAANWRDYAAMNQWVLRSSFPSISTEFMDDWKERAALGRVFVFDRVVLGDRAAAMQGEMYLRTQRTAANAFSLPGSVNWWTTIRNNVVGFAAADDNAGAMSVAGVPTRPVITYISRQGWNRRMLVTADHEKLVQELYRLRDEHGYEVNVVEMDKLTRIEQFRLAARTTIMMGVHGNGLTALLWMRPTPRSTVMEFFYPGGFAHDYEYTTRALGMVHYGFWGDRYFTRPDVPPVAYPEGFQGNSIPIDGALVAELVHERLTLSEEADD</sequence>
<evidence type="ECO:0000256" key="8">
    <source>
        <dbReference type="SAM" id="SignalP"/>
    </source>
</evidence>
<keyword evidence="8" id="KW-0732">Signal</keyword>
<name>A0A1M2VFS3_TRAPU</name>
<dbReference type="Pfam" id="PF04577">
    <property type="entry name" value="Glyco_transf_61"/>
    <property type="match status" value="1"/>
</dbReference>
<dbReference type="STRING" id="154538.A0A1M2VFS3"/>
<keyword evidence="2" id="KW-0328">Glycosyltransferase</keyword>
<dbReference type="GO" id="GO:0035269">
    <property type="term" value="P:protein O-linked glycosylation via mannose"/>
    <property type="evidence" value="ECO:0007669"/>
    <property type="project" value="TreeGrafter"/>
</dbReference>
<feature type="domain" description="Glycosyltransferase 61 catalytic" evidence="9">
    <location>
        <begin position="178"/>
        <end position="406"/>
    </location>
</feature>
<evidence type="ECO:0000256" key="5">
    <source>
        <dbReference type="ARBA" id="ARBA00022989"/>
    </source>
</evidence>
<keyword evidence="4" id="KW-0812">Transmembrane</keyword>
<dbReference type="PANTHER" id="PTHR20961:SF38">
    <property type="entry name" value="PROTEIN O-LINKED-MANNOSE BETA-1,4-N-ACETYLGLUCOSAMINYLTRANSFERASE 2"/>
    <property type="match status" value="1"/>
</dbReference>
<feature type="signal peptide" evidence="8">
    <location>
        <begin position="1"/>
        <end position="27"/>
    </location>
</feature>
<dbReference type="InterPro" id="IPR049625">
    <property type="entry name" value="Glyco_transf_61_cat"/>
</dbReference>
<dbReference type="GO" id="GO:0016020">
    <property type="term" value="C:membrane"/>
    <property type="evidence" value="ECO:0007669"/>
    <property type="project" value="UniProtKB-SubCell"/>
</dbReference>
<dbReference type="AlphaFoldDB" id="A0A1M2VFS3"/>
<keyword evidence="6" id="KW-0472">Membrane</keyword>
<evidence type="ECO:0000313" key="11">
    <source>
        <dbReference type="Proteomes" id="UP000184267"/>
    </source>
</evidence>
<keyword evidence="11" id="KW-1185">Reference proteome</keyword>
<dbReference type="Proteomes" id="UP000184267">
    <property type="component" value="Unassembled WGS sequence"/>
</dbReference>
<dbReference type="GO" id="GO:0097363">
    <property type="term" value="F:protein O-acetylglucosaminyltransferase activity"/>
    <property type="evidence" value="ECO:0007669"/>
    <property type="project" value="TreeGrafter"/>
</dbReference>
<evidence type="ECO:0000313" key="10">
    <source>
        <dbReference type="EMBL" id="OJT06454.1"/>
    </source>
</evidence>
<evidence type="ECO:0000256" key="1">
    <source>
        <dbReference type="ARBA" id="ARBA00004167"/>
    </source>
</evidence>
<dbReference type="EMBL" id="MNAD01001309">
    <property type="protein sequence ID" value="OJT06454.1"/>
    <property type="molecule type" value="Genomic_DNA"/>
</dbReference>
<organism evidence="10 11">
    <name type="scientific">Trametes pubescens</name>
    <name type="common">White-rot fungus</name>
    <dbReference type="NCBI Taxonomy" id="154538"/>
    <lineage>
        <taxon>Eukaryota</taxon>
        <taxon>Fungi</taxon>
        <taxon>Dikarya</taxon>
        <taxon>Basidiomycota</taxon>
        <taxon>Agaricomycotina</taxon>
        <taxon>Agaricomycetes</taxon>
        <taxon>Polyporales</taxon>
        <taxon>Polyporaceae</taxon>
        <taxon>Trametes</taxon>
    </lineage>
</organism>
<evidence type="ECO:0000256" key="2">
    <source>
        <dbReference type="ARBA" id="ARBA00022676"/>
    </source>
</evidence>
<dbReference type="GO" id="GO:0005783">
    <property type="term" value="C:endoplasmic reticulum"/>
    <property type="evidence" value="ECO:0007669"/>
    <property type="project" value="TreeGrafter"/>
</dbReference>
<evidence type="ECO:0000259" key="9">
    <source>
        <dbReference type="Pfam" id="PF04577"/>
    </source>
</evidence>